<comment type="caution">
    <text evidence="1">The sequence shown here is derived from an EMBL/GenBank/DDBJ whole genome shotgun (WGS) entry which is preliminary data.</text>
</comment>
<feature type="non-terminal residue" evidence="1">
    <location>
        <position position="1"/>
    </location>
</feature>
<name>A0A820FXB2_9BILA</name>
<protein>
    <submittedName>
        <fullName evidence="1">Uncharacterized protein</fullName>
    </submittedName>
</protein>
<evidence type="ECO:0000313" key="2">
    <source>
        <dbReference type="Proteomes" id="UP000663836"/>
    </source>
</evidence>
<organism evidence="1 2">
    <name type="scientific">Rotaria sordida</name>
    <dbReference type="NCBI Taxonomy" id="392033"/>
    <lineage>
        <taxon>Eukaryota</taxon>
        <taxon>Metazoa</taxon>
        <taxon>Spiralia</taxon>
        <taxon>Gnathifera</taxon>
        <taxon>Rotifera</taxon>
        <taxon>Eurotatoria</taxon>
        <taxon>Bdelloidea</taxon>
        <taxon>Philodinida</taxon>
        <taxon>Philodinidae</taxon>
        <taxon>Rotaria</taxon>
    </lineage>
</organism>
<dbReference type="Proteomes" id="UP000663836">
    <property type="component" value="Unassembled WGS sequence"/>
</dbReference>
<sequence>NQDRTGDYKPRAKVSAEVVKIIDDGLR</sequence>
<evidence type="ECO:0000313" key="1">
    <source>
        <dbReference type="EMBL" id="CAF4267047.1"/>
    </source>
</evidence>
<gene>
    <name evidence="1" type="ORF">JBS370_LOCUS39287</name>
</gene>
<reference evidence="1" key="1">
    <citation type="submission" date="2021-02" db="EMBL/GenBank/DDBJ databases">
        <authorList>
            <person name="Nowell W R."/>
        </authorList>
    </citation>
    <scope>NUCLEOTIDE SEQUENCE</scope>
</reference>
<dbReference type="EMBL" id="CAJOBD010026257">
    <property type="protein sequence ID" value="CAF4267047.1"/>
    <property type="molecule type" value="Genomic_DNA"/>
</dbReference>
<accession>A0A820FXB2</accession>
<dbReference type="AlphaFoldDB" id="A0A820FXB2"/>
<proteinExistence type="predicted"/>